<reference evidence="2" key="1">
    <citation type="submission" date="2021-10" db="EMBL/GenBank/DDBJ databases">
        <title>Streptomyces nigrumlapis sp.nov.,an antimicrobial producing actinobacterium isolated from Black Gobi rocks.</title>
        <authorList>
            <person name="Wen Y."/>
            <person name="Zhang W."/>
            <person name="Liu X.G."/>
        </authorList>
    </citation>
    <scope>NUCLEOTIDE SEQUENCE</scope>
    <source>
        <strain evidence="2">ST13-2-2</strain>
    </source>
</reference>
<evidence type="ECO:0000313" key="2">
    <source>
        <dbReference type="EMBL" id="UQA93583.1"/>
    </source>
</evidence>
<sequence length="332" mass="35947">MEYTQLGRTGLKVSRLVLGTMNFGPQTDEADSHLIMDAALDAGVNFFDTANVYGWGENKGRTEEIIGSWFAKGGGRRDKTVLATKVYGNMATDGGQVWPNHDKLSAVNIRRAVDGSLKRLGTDHIDLYQFHHVDRATPWDEIWQAIDVLVQQGKVLYAGSSNHAGWHIAQANETARRRGSYGLVSEQCLYNLAERRAEMEVIPAAESYGLGVIPWSPLHGGLLGGALRKEREGGGARTVSGRSADSLANSAIRDRIQSYEDLLDKHGLAPGEVALAWLLTRPGVTGPIVGPRTADQLASALRAVELKLSDELLASLDEILPGPGPSPEAFAW</sequence>
<dbReference type="Proteomes" id="UP000830115">
    <property type="component" value="Chromosome"/>
</dbReference>
<feature type="domain" description="NADP-dependent oxidoreductase" evidence="1">
    <location>
        <begin position="15"/>
        <end position="320"/>
    </location>
</feature>
<dbReference type="Pfam" id="PF00248">
    <property type="entry name" value="Aldo_ket_red"/>
    <property type="match status" value="1"/>
</dbReference>
<dbReference type="SUPFAM" id="SSF51430">
    <property type="entry name" value="NAD(P)-linked oxidoreductase"/>
    <property type="match status" value="1"/>
</dbReference>
<dbReference type="InterPro" id="IPR050523">
    <property type="entry name" value="AKR_Detox_Biosynth"/>
</dbReference>
<dbReference type="InterPro" id="IPR036812">
    <property type="entry name" value="NAD(P)_OxRdtase_dom_sf"/>
</dbReference>
<dbReference type="PANTHER" id="PTHR43364:SF5">
    <property type="entry name" value="REDUCTASE"/>
    <property type="match status" value="1"/>
</dbReference>
<organism evidence="2 3">
    <name type="scientific">Streptomyces halobius</name>
    <dbReference type="NCBI Taxonomy" id="2879846"/>
    <lineage>
        <taxon>Bacteria</taxon>
        <taxon>Bacillati</taxon>
        <taxon>Actinomycetota</taxon>
        <taxon>Actinomycetes</taxon>
        <taxon>Kitasatosporales</taxon>
        <taxon>Streptomycetaceae</taxon>
        <taxon>Streptomyces</taxon>
    </lineage>
</organism>
<accession>A0ABY4M8W3</accession>
<evidence type="ECO:0000259" key="1">
    <source>
        <dbReference type="Pfam" id="PF00248"/>
    </source>
</evidence>
<protein>
    <submittedName>
        <fullName evidence="2">Aldo/keto reductase</fullName>
    </submittedName>
</protein>
<keyword evidence="3" id="KW-1185">Reference proteome</keyword>
<dbReference type="PANTHER" id="PTHR43364">
    <property type="entry name" value="NADH-SPECIFIC METHYLGLYOXAL REDUCTASE-RELATED"/>
    <property type="match status" value="1"/>
</dbReference>
<evidence type="ECO:0000313" key="3">
    <source>
        <dbReference type="Proteomes" id="UP000830115"/>
    </source>
</evidence>
<dbReference type="EMBL" id="CP086322">
    <property type="protein sequence ID" value="UQA93583.1"/>
    <property type="molecule type" value="Genomic_DNA"/>
</dbReference>
<proteinExistence type="predicted"/>
<name>A0ABY4M8W3_9ACTN</name>
<gene>
    <name evidence="2" type="ORF">K9S39_18540</name>
</gene>
<dbReference type="RefSeq" id="WP_248864459.1">
    <property type="nucleotide sequence ID" value="NZ_CP086322.1"/>
</dbReference>
<dbReference type="CDD" id="cd19087">
    <property type="entry name" value="AKR_AKR12A1_B1_C1"/>
    <property type="match status" value="1"/>
</dbReference>
<dbReference type="Gene3D" id="3.20.20.100">
    <property type="entry name" value="NADP-dependent oxidoreductase domain"/>
    <property type="match status" value="1"/>
</dbReference>
<dbReference type="InterPro" id="IPR023210">
    <property type="entry name" value="NADP_OxRdtase_dom"/>
</dbReference>